<dbReference type="Pfam" id="PF12679">
    <property type="entry name" value="ABC2_membrane_2"/>
    <property type="match status" value="1"/>
</dbReference>
<name>A0A645EI46_9ZZZZ</name>
<keyword evidence="1" id="KW-1133">Transmembrane helix</keyword>
<feature type="transmembrane region" description="Helical" evidence="1">
    <location>
        <begin position="32"/>
        <end position="52"/>
    </location>
</feature>
<accession>A0A645EI46</accession>
<organism evidence="2">
    <name type="scientific">bioreactor metagenome</name>
    <dbReference type="NCBI Taxonomy" id="1076179"/>
    <lineage>
        <taxon>unclassified sequences</taxon>
        <taxon>metagenomes</taxon>
        <taxon>ecological metagenomes</taxon>
    </lineage>
</organism>
<proteinExistence type="predicted"/>
<dbReference type="GO" id="GO:0140359">
    <property type="term" value="F:ABC-type transporter activity"/>
    <property type="evidence" value="ECO:0007669"/>
    <property type="project" value="InterPro"/>
</dbReference>
<evidence type="ECO:0000313" key="2">
    <source>
        <dbReference type="EMBL" id="MPN01427.1"/>
    </source>
</evidence>
<dbReference type="EMBL" id="VSSQ01047437">
    <property type="protein sequence ID" value="MPN01427.1"/>
    <property type="molecule type" value="Genomic_DNA"/>
</dbReference>
<feature type="transmembrane region" description="Helical" evidence="1">
    <location>
        <begin position="155"/>
        <end position="173"/>
    </location>
</feature>
<evidence type="ECO:0008006" key="3">
    <source>
        <dbReference type="Google" id="ProtNLM"/>
    </source>
</evidence>
<feature type="transmembrane region" description="Helical" evidence="1">
    <location>
        <begin position="86"/>
        <end position="108"/>
    </location>
</feature>
<keyword evidence="1" id="KW-0472">Membrane</keyword>
<keyword evidence="1" id="KW-0812">Transmembrane</keyword>
<feature type="transmembrane region" description="Helical" evidence="1">
    <location>
        <begin position="120"/>
        <end position="143"/>
    </location>
</feature>
<protein>
    <recommendedName>
        <fullName evidence="3">ABC-2 type transporter domain-containing protein</fullName>
    </recommendedName>
</protein>
<evidence type="ECO:0000256" key="1">
    <source>
        <dbReference type="SAM" id="Phobius"/>
    </source>
</evidence>
<dbReference type="GO" id="GO:0005886">
    <property type="term" value="C:plasma membrane"/>
    <property type="evidence" value="ECO:0007669"/>
    <property type="project" value="UniProtKB-SubCell"/>
</dbReference>
<gene>
    <name evidence="2" type="ORF">SDC9_148636</name>
</gene>
<comment type="caution">
    <text evidence="2">The sequence shown here is derived from an EMBL/GenBank/DDBJ whole genome shotgun (WGS) entry which is preliminary data.</text>
</comment>
<feature type="transmembrane region" description="Helical" evidence="1">
    <location>
        <begin position="193"/>
        <end position="216"/>
    </location>
</feature>
<sequence length="229" mass="25180">MSDGKFMTELISKFPRIVVAAMGMANVNIAQFSGFYAVLMLYIFVLTAVYAAHLGSGAVSRESVDKTYEFLFTKPRTRAFILSRKLLAGLVFLAAYACLNLVFSLLAVRQLGLPDDYSGLFARFSLALWLIGLVFFSLAALFAAGFRVAEHGARAGNLAVLGAYVLAVAYDMIDQPGILRFFTPFRYFLNAEVITGNVSLLFTLLCLALSTVFLLVTFRRFEARDLGAL</sequence>
<reference evidence="2" key="1">
    <citation type="submission" date="2019-08" db="EMBL/GenBank/DDBJ databases">
        <authorList>
            <person name="Kucharzyk K."/>
            <person name="Murdoch R.W."/>
            <person name="Higgins S."/>
            <person name="Loffler F."/>
        </authorList>
    </citation>
    <scope>NUCLEOTIDE SEQUENCE</scope>
</reference>
<dbReference type="AlphaFoldDB" id="A0A645EI46"/>